<feature type="domain" description="HTH gntR-type" evidence="4">
    <location>
        <begin position="14"/>
        <end position="81"/>
    </location>
</feature>
<dbReference type="Pfam" id="PF07729">
    <property type="entry name" value="FCD"/>
    <property type="match status" value="1"/>
</dbReference>
<evidence type="ECO:0000256" key="3">
    <source>
        <dbReference type="ARBA" id="ARBA00023163"/>
    </source>
</evidence>
<evidence type="ECO:0000256" key="1">
    <source>
        <dbReference type="ARBA" id="ARBA00023015"/>
    </source>
</evidence>
<keyword evidence="2" id="KW-0238">DNA-binding</keyword>
<dbReference type="InterPro" id="IPR000524">
    <property type="entry name" value="Tscrpt_reg_HTH_GntR"/>
</dbReference>
<accession>A0A9E7ZKQ5</accession>
<protein>
    <submittedName>
        <fullName evidence="5">GntR family transcriptional regulator</fullName>
    </submittedName>
</protein>
<keyword evidence="1" id="KW-0805">Transcription regulation</keyword>
<dbReference type="Pfam" id="PF00392">
    <property type="entry name" value="GntR"/>
    <property type="match status" value="1"/>
</dbReference>
<name>A0A9E7ZKQ5_9HYPH</name>
<dbReference type="SUPFAM" id="SSF46785">
    <property type="entry name" value="Winged helix' DNA-binding domain"/>
    <property type="match status" value="1"/>
</dbReference>
<dbReference type="EMBL" id="CP102774">
    <property type="protein sequence ID" value="UZF85654.1"/>
    <property type="molecule type" value="Genomic_DNA"/>
</dbReference>
<evidence type="ECO:0000256" key="2">
    <source>
        <dbReference type="ARBA" id="ARBA00023125"/>
    </source>
</evidence>
<dbReference type="SUPFAM" id="SSF48008">
    <property type="entry name" value="GntR ligand-binding domain-like"/>
    <property type="match status" value="1"/>
</dbReference>
<sequence length="229" mass="25465">MSLSLASPAAFSGASAAGRVEAELRRAIIALELPPGTRLSEQEIALKYGVSRQPVREALIALARTRLVDVQPQRGTVVVKFSVRKMMEARFIREAVEVAIVREACTAFSPQSRQRIADLLEVQEKAAGRDDHASFQRYDELFHVELAEGVGMPLAWEAIRDIKAHMDRVCQLTLPGTEVMLSLVEQHRRIMAAIDAQDAAQAELAMRHHLTEILRALPKTEANHPDLFE</sequence>
<dbReference type="Gene3D" id="1.20.120.530">
    <property type="entry name" value="GntR ligand-binding domain-like"/>
    <property type="match status" value="1"/>
</dbReference>
<dbReference type="PROSITE" id="PS50949">
    <property type="entry name" value="HTH_GNTR"/>
    <property type="match status" value="1"/>
</dbReference>
<dbReference type="InterPro" id="IPR036388">
    <property type="entry name" value="WH-like_DNA-bd_sf"/>
</dbReference>
<proteinExistence type="predicted"/>
<dbReference type="Gene3D" id="1.10.10.10">
    <property type="entry name" value="Winged helix-like DNA-binding domain superfamily/Winged helix DNA-binding domain"/>
    <property type="match status" value="1"/>
</dbReference>
<dbReference type="SMART" id="SM00345">
    <property type="entry name" value="HTH_GNTR"/>
    <property type="match status" value="1"/>
</dbReference>
<dbReference type="SMART" id="SM00895">
    <property type="entry name" value="FCD"/>
    <property type="match status" value="1"/>
</dbReference>
<organism evidence="5">
    <name type="scientific">Bosea sp. NBC_00436</name>
    <dbReference type="NCBI Taxonomy" id="2969620"/>
    <lineage>
        <taxon>Bacteria</taxon>
        <taxon>Pseudomonadati</taxon>
        <taxon>Pseudomonadota</taxon>
        <taxon>Alphaproteobacteria</taxon>
        <taxon>Hyphomicrobiales</taxon>
        <taxon>Boseaceae</taxon>
        <taxon>Bosea</taxon>
    </lineage>
</organism>
<evidence type="ECO:0000313" key="5">
    <source>
        <dbReference type="EMBL" id="UZF85654.1"/>
    </source>
</evidence>
<evidence type="ECO:0000259" key="4">
    <source>
        <dbReference type="PROSITE" id="PS50949"/>
    </source>
</evidence>
<dbReference type="PANTHER" id="PTHR43537:SF5">
    <property type="entry name" value="UXU OPERON TRANSCRIPTIONAL REGULATOR"/>
    <property type="match status" value="1"/>
</dbReference>
<keyword evidence="3" id="KW-0804">Transcription</keyword>
<dbReference type="GO" id="GO:0003677">
    <property type="term" value="F:DNA binding"/>
    <property type="evidence" value="ECO:0007669"/>
    <property type="project" value="UniProtKB-KW"/>
</dbReference>
<dbReference type="InterPro" id="IPR011711">
    <property type="entry name" value="GntR_C"/>
</dbReference>
<gene>
    <name evidence="5" type="ORF">NWE54_17730</name>
</gene>
<reference evidence="5" key="1">
    <citation type="submission" date="2022-08" db="EMBL/GenBank/DDBJ databases">
        <title>Complete Genome Sequences of 2 Bosea sp. soil isolates.</title>
        <authorList>
            <person name="Alvarez Arevalo M."/>
            <person name="Sterndorff E.B."/>
            <person name="Faurdal D."/>
            <person name="Joergensen T.S."/>
            <person name="Weber T."/>
        </authorList>
    </citation>
    <scope>NUCLEOTIDE SEQUENCE</scope>
    <source>
        <strain evidence="5">NBC_00436</strain>
    </source>
</reference>
<dbReference type="InterPro" id="IPR008920">
    <property type="entry name" value="TF_FadR/GntR_C"/>
</dbReference>
<dbReference type="AlphaFoldDB" id="A0A9E7ZKQ5"/>
<dbReference type="GO" id="GO:0003700">
    <property type="term" value="F:DNA-binding transcription factor activity"/>
    <property type="evidence" value="ECO:0007669"/>
    <property type="project" value="InterPro"/>
</dbReference>
<dbReference type="PANTHER" id="PTHR43537">
    <property type="entry name" value="TRANSCRIPTIONAL REGULATOR, GNTR FAMILY"/>
    <property type="match status" value="1"/>
</dbReference>
<dbReference type="InterPro" id="IPR036390">
    <property type="entry name" value="WH_DNA-bd_sf"/>
</dbReference>
<dbReference type="CDD" id="cd07377">
    <property type="entry name" value="WHTH_GntR"/>
    <property type="match status" value="1"/>
</dbReference>